<dbReference type="RefSeq" id="WP_126294066.1">
    <property type="nucleotide sequence ID" value="NZ_RXNR01000019.1"/>
</dbReference>
<feature type="coiled-coil region" evidence="1">
    <location>
        <begin position="20"/>
        <end position="54"/>
    </location>
</feature>
<evidence type="ECO:0000313" key="3">
    <source>
        <dbReference type="Proteomes" id="UP000276349"/>
    </source>
</evidence>
<accession>A0A3S0JSA6</accession>
<keyword evidence="1" id="KW-0175">Coiled coil</keyword>
<protein>
    <submittedName>
        <fullName evidence="2">Uncharacterized protein</fullName>
    </submittedName>
</protein>
<organism evidence="2 3">
    <name type="scientific">Lysinibacillus telephonicus</name>
    <dbReference type="NCBI Taxonomy" id="1714840"/>
    <lineage>
        <taxon>Bacteria</taxon>
        <taxon>Bacillati</taxon>
        <taxon>Bacillota</taxon>
        <taxon>Bacilli</taxon>
        <taxon>Bacillales</taxon>
        <taxon>Bacillaceae</taxon>
        <taxon>Lysinibacillus</taxon>
    </lineage>
</organism>
<sequence>MDWERLQVEQESIYLQLKKLEKLKAKEKTLTDQIVKIEREIIEYTEQLQSKKEKLQHLDSFSFINLYRNWTGKQDELLEEESDKAAALELKLNEAKLMNQDLSNDLEYTKQELSQLNEQKLKQQLEMVIIKKELWLKENQPEKAFELQGLMDAELNCRNLLIEIEEAKSAGEIALNKLYNAQDSLNSASSYSTWDTFFGGGFIATHLKHEKLDESENNIHHAQIALQRFKNELLDIEQLDAKNLQVNTDGFVKFADYFFDDIFSAWSIHSKISTSKDQITRVIGDVRNTLMKLKEKQEIIEKEQSAIKAKKDEILHIIK</sequence>
<evidence type="ECO:0000313" key="2">
    <source>
        <dbReference type="EMBL" id="RTQ93469.1"/>
    </source>
</evidence>
<dbReference type="EMBL" id="RXNR01000019">
    <property type="protein sequence ID" value="RTQ93469.1"/>
    <property type="molecule type" value="Genomic_DNA"/>
</dbReference>
<proteinExistence type="predicted"/>
<dbReference type="Proteomes" id="UP000276349">
    <property type="component" value="Unassembled WGS sequence"/>
</dbReference>
<gene>
    <name evidence="2" type="ORF">EKG35_08745</name>
</gene>
<keyword evidence="3" id="KW-1185">Reference proteome</keyword>
<name>A0A3S0JSA6_9BACI</name>
<dbReference type="AlphaFoldDB" id="A0A3S0JSA6"/>
<comment type="caution">
    <text evidence="2">The sequence shown here is derived from an EMBL/GenBank/DDBJ whole genome shotgun (WGS) entry which is preliminary data.</text>
</comment>
<evidence type="ECO:0000256" key="1">
    <source>
        <dbReference type="SAM" id="Coils"/>
    </source>
</evidence>
<feature type="coiled-coil region" evidence="1">
    <location>
        <begin position="78"/>
        <end position="126"/>
    </location>
</feature>
<feature type="coiled-coil region" evidence="1">
    <location>
        <begin position="283"/>
        <end position="313"/>
    </location>
</feature>
<dbReference type="OrthoDB" id="3540923at2"/>
<reference evidence="2 3" key="1">
    <citation type="submission" date="2018-12" db="EMBL/GenBank/DDBJ databases">
        <authorList>
            <person name="Yu L."/>
        </authorList>
    </citation>
    <scope>NUCLEOTIDE SEQUENCE [LARGE SCALE GENOMIC DNA]</scope>
    <source>
        <strain evidence="2 3">S5H2222</strain>
    </source>
</reference>